<keyword evidence="2" id="KW-1185">Reference proteome</keyword>
<dbReference type="OrthoDB" id="8949281at2759"/>
<dbReference type="STRING" id="333673.A0A3M0JY77"/>
<dbReference type="AlphaFoldDB" id="A0A3M0JY77"/>
<dbReference type="EMBL" id="QRBI01000121">
    <property type="protein sequence ID" value="RMC05859.1"/>
    <property type="molecule type" value="Genomic_DNA"/>
</dbReference>
<name>A0A3M0JY77_HIRRU</name>
<sequence>MRIAQFAQRNKVLQGVQNHLPGGRLSPEQWIRAVRDTVSILHCEDTVSILLHRDTVSILHCEDIVSILLHRDTVSILHCEDTVSILLHRDTVSILHCEDTVSILLHRDTVSILLHRDTKSILLHRDTKSILLHRDTVSILLHRDTVSILLCEDTVSILLHRDTVSILLHRDTVSILHCEDTVSILLHRDTVSILHCEDTVSILHCEDTVSILLHRDTVSILHHGDTMSSPLPWPGAAVPVLGAWAMWMVVVVMSCLWPQQLSPGSLVGCHAPCSKPSLCRNIFTSYSGYSRLGDLQKAAEDTKIVSGESPVAFNVWKDTAGTQGCCPTRVCQGCGVPKTSVFQLSRVGVMGQTGQGIDSIVRVLLWDLLAFRVFFTTSPHFCSGY</sequence>
<protein>
    <submittedName>
        <fullName evidence="1">Uncharacterized protein</fullName>
    </submittedName>
</protein>
<dbReference type="Proteomes" id="UP000269221">
    <property type="component" value="Unassembled WGS sequence"/>
</dbReference>
<comment type="caution">
    <text evidence="1">The sequence shown here is derived from an EMBL/GenBank/DDBJ whole genome shotgun (WGS) entry which is preliminary data.</text>
</comment>
<evidence type="ECO:0000313" key="2">
    <source>
        <dbReference type="Proteomes" id="UP000269221"/>
    </source>
</evidence>
<gene>
    <name evidence="1" type="ORF">DUI87_17402</name>
</gene>
<accession>A0A3M0JY77</accession>
<proteinExistence type="predicted"/>
<reference evidence="1 2" key="1">
    <citation type="submission" date="2018-07" db="EMBL/GenBank/DDBJ databases">
        <title>A high quality draft genome assembly of the barn swallow (H. rustica rustica).</title>
        <authorList>
            <person name="Formenti G."/>
            <person name="Chiara M."/>
            <person name="Poveda L."/>
            <person name="Francoijs K.-J."/>
            <person name="Bonisoli-Alquati A."/>
            <person name="Canova L."/>
            <person name="Gianfranceschi L."/>
            <person name="Horner D.S."/>
            <person name="Saino N."/>
        </authorList>
    </citation>
    <scope>NUCLEOTIDE SEQUENCE [LARGE SCALE GENOMIC DNA]</scope>
    <source>
        <strain evidence="1">Chelidonia</strain>
        <tissue evidence="1">Blood</tissue>
    </source>
</reference>
<evidence type="ECO:0000313" key="1">
    <source>
        <dbReference type="EMBL" id="RMC05859.1"/>
    </source>
</evidence>
<organism evidence="1 2">
    <name type="scientific">Hirundo rustica rustica</name>
    <dbReference type="NCBI Taxonomy" id="333673"/>
    <lineage>
        <taxon>Eukaryota</taxon>
        <taxon>Metazoa</taxon>
        <taxon>Chordata</taxon>
        <taxon>Craniata</taxon>
        <taxon>Vertebrata</taxon>
        <taxon>Euteleostomi</taxon>
        <taxon>Archelosauria</taxon>
        <taxon>Archosauria</taxon>
        <taxon>Dinosauria</taxon>
        <taxon>Saurischia</taxon>
        <taxon>Theropoda</taxon>
        <taxon>Coelurosauria</taxon>
        <taxon>Aves</taxon>
        <taxon>Neognathae</taxon>
        <taxon>Neoaves</taxon>
        <taxon>Telluraves</taxon>
        <taxon>Australaves</taxon>
        <taxon>Passeriformes</taxon>
        <taxon>Sylvioidea</taxon>
        <taxon>Hirundinidae</taxon>
        <taxon>Hirundo</taxon>
    </lineage>
</organism>